<dbReference type="WBParaSite" id="nRc.2.0.1.t44539-RA">
    <property type="protein sequence ID" value="nRc.2.0.1.t44539-RA"/>
    <property type="gene ID" value="nRc.2.0.1.g44539"/>
</dbReference>
<sequence length="13" mass="1657">MQISVRKRHFRAQ</sequence>
<dbReference type="Proteomes" id="UP000887565">
    <property type="component" value="Unplaced"/>
</dbReference>
<accession>A0A915L445</accession>
<reference evidence="2" key="1">
    <citation type="submission" date="2022-11" db="UniProtKB">
        <authorList>
            <consortium name="WormBaseParasite"/>
        </authorList>
    </citation>
    <scope>IDENTIFICATION</scope>
</reference>
<organism evidence="1 2">
    <name type="scientific">Romanomermis culicivorax</name>
    <name type="common">Nematode worm</name>
    <dbReference type="NCBI Taxonomy" id="13658"/>
    <lineage>
        <taxon>Eukaryota</taxon>
        <taxon>Metazoa</taxon>
        <taxon>Ecdysozoa</taxon>
        <taxon>Nematoda</taxon>
        <taxon>Enoplea</taxon>
        <taxon>Dorylaimia</taxon>
        <taxon>Mermithida</taxon>
        <taxon>Mermithoidea</taxon>
        <taxon>Mermithidae</taxon>
        <taxon>Romanomermis</taxon>
    </lineage>
</organism>
<proteinExistence type="predicted"/>
<protein>
    <submittedName>
        <fullName evidence="2">Uncharacterized protein</fullName>
    </submittedName>
</protein>
<evidence type="ECO:0000313" key="1">
    <source>
        <dbReference type="Proteomes" id="UP000887565"/>
    </source>
</evidence>
<name>A0A915L445_ROMCU</name>
<keyword evidence="1" id="KW-1185">Reference proteome</keyword>
<evidence type="ECO:0000313" key="2">
    <source>
        <dbReference type="WBParaSite" id="nRc.2.0.1.t44539-RA"/>
    </source>
</evidence>